<dbReference type="OrthoDB" id="443692at2759"/>
<dbReference type="AlphaFoldDB" id="A0A1Q9CVL2"/>
<keyword evidence="3" id="KW-1185">Reference proteome</keyword>
<evidence type="ECO:0000313" key="3">
    <source>
        <dbReference type="Proteomes" id="UP000186817"/>
    </source>
</evidence>
<dbReference type="EMBL" id="LSRX01000890">
    <property type="protein sequence ID" value="OLP86961.1"/>
    <property type="molecule type" value="Genomic_DNA"/>
</dbReference>
<accession>A0A1Q9CVL2</accession>
<evidence type="ECO:0000313" key="2">
    <source>
        <dbReference type="EMBL" id="OLP86961.1"/>
    </source>
</evidence>
<reference evidence="2 3" key="1">
    <citation type="submission" date="2016-02" db="EMBL/GenBank/DDBJ databases">
        <title>Genome analysis of coral dinoflagellate symbionts highlights evolutionary adaptations to a symbiotic lifestyle.</title>
        <authorList>
            <person name="Aranda M."/>
            <person name="Li Y."/>
            <person name="Liew Y.J."/>
            <person name="Baumgarten S."/>
            <person name="Simakov O."/>
            <person name="Wilson M."/>
            <person name="Piel J."/>
            <person name="Ashoor H."/>
            <person name="Bougouffa S."/>
            <person name="Bajic V.B."/>
            <person name="Ryu T."/>
            <person name="Ravasi T."/>
            <person name="Bayer T."/>
            <person name="Micklem G."/>
            <person name="Kim H."/>
            <person name="Bhak J."/>
            <person name="Lajeunesse T.C."/>
            <person name="Voolstra C.R."/>
        </authorList>
    </citation>
    <scope>NUCLEOTIDE SEQUENCE [LARGE SCALE GENOMIC DNA]</scope>
    <source>
        <strain evidence="2 3">CCMP2467</strain>
    </source>
</reference>
<protein>
    <submittedName>
        <fullName evidence="2">Uncharacterized protein</fullName>
    </submittedName>
</protein>
<comment type="caution">
    <text evidence="2">The sequence shown here is derived from an EMBL/GenBank/DDBJ whole genome shotgun (WGS) entry which is preliminary data.</text>
</comment>
<dbReference type="Proteomes" id="UP000186817">
    <property type="component" value="Unassembled WGS sequence"/>
</dbReference>
<organism evidence="2 3">
    <name type="scientific">Symbiodinium microadriaticum</name>
    <name type="common">Dinoflagellate</name>
    <name type="synonym">Zooxanthella microadriatica</name>
    <dbReference type="NCBI Taxonomy" id="2951"/>
    <lineage>
        <taxon>Eukaryota</taxon>
        <taxon>Sar</taxon>
        <taxon>Alveolata</taxon>
        <taxon>Dinophyceae</taxon>
        <taxon>Suessiales</taxon>
        <taxon>Symbiodiniaceae</taxon>
        <taxon>Symbiodinium</taxon>
    </lineage>
</organism>
<proteinExistence type="predicted"/>
<evidence type="ECO:0000256" key="1">
    <source>
        <dbReference type="SAM" id="MobiDB-lite"/>
    </source>
</evidence>
<feature type="region of interest" description="Disordered" evidence="1">
    <location>
        <begin position="31"/>
        <end position="64"/>
    </location>
</feature>
<sequence>MAVAHWQDGRPVDGGSPRRLVSSRLIGVVGGGSAPLVSMPQPTSSVPSQTLHPGPTGVSRRVSPRQHFEHELLRAGETKVVSEKPISREDLMAGGRLREADPGAKLPEPRLSSGCVSARRVEAPLSGSLLSATQVLSPVMTRPR</sequence>
<gene>
    <name evidence="2" type="ORF">AK812_SmicGene31875</name>
</gene>
<name>A0A1Q9CVL2_SYMMI</name>
<feature type="compositionally biased region" description="Polar residues" evidence="1">
    <location>
        <begin position="40"/>
        <end position="51"/>
    </location>
</feature>